<protein>
    <recommendedName>
        <fullName evidence="3">Flavodoxin-like protein</fullName>
    </recommendedName>
</protein>
<keyword evidence="2" id="KW-1185">Reference proteome</keyword>
<gene>
    <name evidence="1" type="ORF">DFR76_107165</name>
</gene>
<reference evidence="1 2" key="1">
    <citation type="submission" date="2018-07" db="EMBL/GenBank/DDBJ databases">
        <title>Genomic Encyclopedia of Type Strains, Phase IV (KMG-IV): sequencing the most valuable type-strain genomes for metagenomic binning, comparative biology and taxonomic classification.</title>
        <authorList>
            <person name="Goeker M."/>
        </authorList>
    </citation>
    <scope>NUCLEOTIDE SEQUENCE [LARGE SCALE GENOMIC DNA]</scope>
    <source>
        <strain evidence="1 2">DSM 44290</strain>
    </source>
</reference>
<proteinExistence type="predicted"/>
<dbReference type="Proteomes" id="UP000254869">
    <property type="component" value="Unassembled WGS sequence"/>
</dbReference>
<evidence type="ECO:0008006" key="3">
    <source>
        <dbReference type="Google" id="ProtNLM"/>
    </source>
</evidence>
<name>A0A370I232_9NOCA</name>
<comment type="caution">
    <text evidence="1">The sequence shown here is derived from an EMBL/GenBank/DDBJ whole genome shotgun (WGS) entry which is preliminary data.</text>
</comment>
<dbReference type="AlphaFoldDB" id="A0A370I232"/>
<accession>A0A370I232</accession>
<evidence type="ECO:0000313" key="1">
    <source>
        <dbReference type="EMBL" id="RDI64789.1"/>
    </source>
</evidence>
<evidence type="ECO:0000313" key="2">
    <source>
        <dbReference type="Proteomes" id="UP000254869"/>
    </source>
</evidence>
<sequence length="73" mass="7938">MRNRIDIAHAFAPYYGPEVAAKLADLLTPHILLGAPFLIDTRIGDKSAADKVIADWKANACDIADLWAAINPH</sequence>
<organism evidence="1 2">
    <name type="scientific">Nocardia pseudobrasiliensis</name>
    <dbReference type="NCBI Taxonomy" id="45979"/>
    <lineage>
        <taxon>Bacteria</taxon>
        <taxon>Bacillati</taxon>
        <taxon>Actinomycetota</taxon>
        <taxon>Actinomycetes</taxon>
        <taxon>Mycobacteriales</taxon>
        <taxon>Nocardiaceae</taxon>
        <taxon>Nocardia</taxon>
    </lineage>
</organism>
<dbReference type="EMBL" id="QQBC01000007">
    <property type="protein sequence ID" value="RDI64789.1"/>
    <property type="molecule type" value="Genomic_DNA"/>
</dbReference>